<organism evidence="3 4">
    <name type="scientific">Saccharibacillus endophyticus</name>
    <dbReference type="NCBI Taxonomy" id="2060666"/>
    <lineage>
        <taxon>Bacteria</taxon>
        <taxon>Bacillati</taxon>
        <taxon>Bacillota</taxon>
        <taxon>Bacilli</taxon>
        <taxon>Bacillales</taxon>
        <taxon>Paenibacillaceae</taxon>
        <taxon>Saccharibacillus</taxon>
    </lineage>
</organism>
<accession>A0ABQ1ZKD2</accession>
<dbReference type="SUPFAM" id="SSF51556">
    <property type="entry name" value="Metallo-dependent hydrolases"/>
    <property type="match status" value="1"/>
</dbReference>
<comment type="similarity">
    <text evidence="1">Belongs to the metallo-dependent hydrolases superfamily.</text>
</comment>
<dbReference type="Gene3D" id="3.20.20.140">
    <property type="entry name" value="Metal-dependent hydrolases"/>
    <property type="match status" value="1"/>
</dbReference>
<evidence type="ECO:0000259" key="2">
    <source>
        <dbReference type="Pfam" id="PF04909"/>
    </source>
</evidence>
<dbReference type="EMBL" id="BMDD01000001">
    <property type="protein sequence ID" value="GGH69701.1"/>
    <property type="molecule type" value="Genomic_DNA"/>
</dbReference>
<feature type="domain" description="Amidohydrolase-related" evidence="2">
    <location>
        <begin position="3"/>
        <end position="281"/>
    </location>
</feature>
<proteinExistence type="inferred from homology"/>
<evidence type="ECO:0000256" key="1">
    <source>
        <dbReference type="ARBA" id="ARBA00038310"/>
    </source>
</evidence>
<comment type="caution">
    <text evidence="3">The sequence shown here is derived from an EMBL/GenBank/DDBJ whole genome shotgun (WGS) entry which is preliminary data.</text>
</comment>
<sequence length="288" mass="32752">MRIDAHQHYWKIERGDYGWITPELPVLHRDFLPNDLEPLLHAHNLDGSILVQAAPTLEETEYILSLADRTPSILGVVGWIDLFDGDHRLHYERFRRNPKFRGFRLMIQDMPDASRMLEPAFVEALRGYADEQVPIDLLLTAPQMEVTLRLLEKVPNLRGVVDHLAKPPIAQSGKHGEPKHFEAWADHLSAFADYPGLSCKISGMVTEANPSGWSVDDFVPYVRRVLQTFGPERVMFGSDWPVCLLAAEYDQVMDILLHAIPAEWTDREKALLFGENANTFYLDNGGIS</sequence>
<dbReference type="PANTHER" id="PTHR43569">
    <property type="entry name" value="AMIDOHYDROLASE"/>
    <property type="match status" value="1"/>
</dbReference>
<keyword evidence="3" id="KW-0378">Hydrolase</keyword>
<dbReference type="Pfam" id="PF04909">
    <property type="entry name" value="Amidohydro_2"/>
    <property type="match status" value="1"/>
</dbReference>
<keyword evidence="4" id="KW-1185">Reference proteome</keyword>
<protein>
    <submittedName>
        <fullName evidence="3">Hydrolase</fullName>
    </submittedName>
</protein>
<evidence type="ECO:0000313" key="4">
    <source>
        <dbReference type="Proteomes" id="UP000605427"/>
    </source>
</evidence>
<evidence type="ECO:0000313" key="3">
    <source>
        <dbReference type="EMBL" id="GGH69701.1"/>
    </source>
</evidence>
<dbReference type="Proteomes" id="UP000605427">
    <property type="component" value="Unassembled WGS sequence"/>
</dbReference>
<gene>
    <name evidence="3" type="ORF">GCM10007362_05040</name>
</gene>
<dbReference type="InterPro" id="IPR052350">
    <property type="entry name" value="Metallo-dep_Lactonases"/>
</dbReference>
<dbReference type="InterPro" id="IPR032466">
    <property type="entry name" value="Metal_Hydrolase"/>
</dbReference>
<dbReference type="InterPro" id="IPR006680">
    <property type="entry name" value="Amidohydro-rel"/>
</dbReference>
<reference evidence="4" key="1">
    <citation type="journal article" date="2019" name="Int. J. Syst. Evol. Microbiol.">
        <title>The Global Catalogue of Microorganisms (GCM) 10K type strain sequencing project: providing services to taxonomists for standard genome sequencing and annotation.</title>
        <authorList>
            <consortium name="The Broad Institute Genomics Platform"/>
            <consortium name="The Broad Institute Genome Sequencing Center for Infectious Disease"/>
            <person name="Wu L."/>
            <person name="Ma J."/>
        </authorList>
    </citation>
    <scope>NUCLEOTIDE SEQUENCE [LARGE SCALE GENOMIC DNA]</scope>
    <source>
        <strain evidence="4">CCM 8702</strain>
    </source>
</reference>
<dbReference type="PANTHER" id="PTHR43569:SF2">
    <property type="entry name" value="AMIDOHYDROLASE-RELATED DOMAIN-CONTAINING PROTEIN"/>
    <property type="match status" value="1"/>
</dbReference>
<dbReference type="RefSeq" id="WP_172238598.1">
    <property type="nucleotide sequence ID" value="NZ_BMDD01000001.1"/>
</dbReference>
<name>A0ABQ1ZKD2_9BACL</name>
<dbReference type="GO" id="GO:0016787">
    <property type="term" value="F:hydrolase activity"/>
    <property type="evidence" value="ECO:0007669"/>
    <property type="project" value="UniProtKB-KW"/>
</dbReference>